<proteinExistence type="predicted"/>
<name>A0ABN3DR64_9MICO</name>
<dbReference type="Proteomes" id="UP001500929">
    <property type="component" value="Unassembled WGS sequence"/>
</dbReference>
<evidence type="ECO:0000313" key="2">
    <source>
        <dbReference type="EMBL" id="GAA2239722.1"/>
    </source>
</evidence>
<sequence length="750" mass="78808">MLKMNTENFEDRSTRRGFLALGGLTAAGFLTTSVLEPAGAAHAATTVSSVNGKSGDVVLTSADVAAAPANEGDPTTIVAHPSRFSGIDPTGSADSSAGLQAALAATPDGGTLIIPAGRYRMDGQLSVGAERSVSVVANGATLVQNTANPLFNVGGSYSAVVKVTSISNQNVTSDAGAVTEATVITTATTQPWVRGDVIKLVSDDLIETARPGGGGSESRIGEFVVVRSVSGTTVTLASRVRENYVTNIRAARISQKTFSLDGGTYETTATGLTKPYGTMFFFYRLRNPRVTNITVRQASSIVLSFTSCFGYTVQDVDIAGAVDRVGNNQIGYAVHDASSSFGRVIGGVFRHVRHAFTDDSPRVAANADLLTSYGRSYAAHIIGGSAIGTTSNAWDTHHCSEGIEFISCSATGGVAEENAGIAGFALRGINHRVVNCTTRNTNLGVLIFTEGGGGQSYGHVVDNLVVRNAASWGLNVNVNQAGHPSANTRDVRENVHVDGLVVIGGPRFIAVSNGIATVKNSKYVVEAGTDGQTYDGLLTKNSKLNIDNMVLDYEANTKGTPRPIIATSSAGFTPGTQETNFNRIEIRATSSVASRASRALNGGSHDLRGKNLTFSYPFTVMPGERSAKSVINWECTAGSDVVNGDLNSAYVYVSGTDLTKLLDRVVQSPDPHVMVRGVLGSANQTTLTFPQGNVRGQLVTVWMAENSSGSLKVKHGNTYRTILVAGADKVLRKSSQMRFVWDGTLWRELA</sequence>
<dbReference type="SUPFAM" id="SSF51126">
    <property type="entry name" value="Pectin lyase-like"/>
    <property type="match status" value="1"/>
</dbReference>
<accession>A0ABN3DR64</accession>
<dbReference type="PROSITE" id="PS51318">
    <property type="entry name" value="TAT"/>
    <property type="match status" value="1"/>
</dbReference>
<dbReference type="RefSeq" id="WP_259481005.1">
    <property type="nucleotide sequence ID" value="NZ_BAAAQY010000007.1"/>
</dbReference>
<protein>
    <recommendedName>
        <fullName evidence="1">Depolymerase 2 capsule K5-specific C-terminal domain-containing protein</fullName>
    </recommendedName>
</protein>
<dbReference type="InterPro" id="IPR011050">
    <property type="entry name" value="Pectin_lyase_fold/virulence"/>
</dbReference>
<comment type="caution">
    <text evidence="2">The sequence shown here is derived from an EMBL/GenBank/DDBJ whole genome shotgun (WGS) entry which is preliminary data.</text>
</comment>
<dbReference type="Gene3D" id="2.160.20.10">
    <property type="entry name" value="Single-stranded right-handed beta-helix, Pectin lyase-like"/>
    <property type="match status" value="1"/>
</dbReference>
<evidence type="ECO:0000313" key="3">
    <source>
        <dbReference type="Proteomes" id="UP001500929"/>
    </source>
</evidence>
<reference evidence="2 3" key="1">
    <citation type="journal article" date="2019" name="Int. J. Syst. Evol. Microbiol.">
        <title>The Global Catalogue of Microorganisms (GCM) 10K type strain sequencing project: providing services to taxonomists for standard genome sequencing and annotation.</title>
        <authorList>
            <consortium name="The Broad Institute Genomics Platform"/>
            <consortium name="The Broad Institute Genome Sequencing Center for Infectious Disease"/>
            <person name="Wu L."/>
            <person name="Ma J."/>
        </authorList>
    </citation>
    <scope>NUCLEOTIDE SEQUENCE [LARGE SCALE GENOMIC DNA]</scope>
    <source>
        <strain evidence="2 3">JCM 16117</strain>
    </source>
</reference>
<evidence type="ECO:0000259" key="1">
    <source>
        <dbReference type="Pfam" id="PF25692"/>
    </source>
</evidence>
<dbReference type="InterPro" id="IPR057996">
    <property type="entry name" value="K52_C"/>
</dbReference>
<feature type="domain" description="Depolymerase 2 capsule K5-specific C-terminal" evidence="1">
    <location>
        <begin position="664"/>
        <end position="747"/>
    </location>
</feature>
<dbReference type="EMBL" id="BAAAQY010000007">
    <property type="protein sequence ID" value="GAA2239722.1"/>
    <property type="molecule type" value="Genomic_DNA"/>
</dbReference>
<organism evidence="2 3">
    <name type="scientific">Herbiconiux moechotypicola</name>
    <dbReference type="NCBI Taxonomy" id="637393"/>
    <lineage>
        <taxon>Bacteria</taxon>
        <taxon>Bacillati</taxon>
        <taxon>Actinomycetota</taxon>
        <taxon>Actinomycetes</taxon>
        <taxon>Micrococcales</taxon>
        <taxon>Microbacteriaceae</taxon>
        <taxon>Herbiconiux</taxon>
    </lineage>
</organism>
<keyword evidence="3" id="KW-1185">Reference proteome</keyword>
<dbReference type="Pfam" id="PF25692">
    <property type="entry name" value="Phage_depo_C"/>
    <property type="match status" value="1"/>
</dbReference>
<dbReference type="InterPro" id="IPR012334">
    <property type="entry name" value="Pectin_lyas_fold"/>
</dbReference>
<dbReference type="InterPro" id="IPR006311">
    <property type="entry name" value="TAT_signal"/>
</dbReference>
<gene>
    <name evidence="2" type="ORF">GCM10009851_26390</name>
</gene>